<evidence type="ECO:0000256" key="1">
    <source>
        <dbReference type="SAM" id="SignalP"/>
    </source>
</evidence>
<protein>
    <submittedName>
        <fullName evidence="2">Uncharacterized protein</fullName>
    </submittedName>
</protein>
<keyword evidence="1" id="KW-0732">Signal</keyword>
<name>A0A4S3LZJ3_9FLAO</name>
<dbReference type="EMBL" id="SSMC01000002">
    <property type="protein sequence ID" value="THD67550.1"/>
    <property type="molecule type" value="Genomic_DNA"/>
</dbReference>
<gene>
    <name evidence="2" type="ORF">E7Z59_07765</name>
</gene>
<keyword evidence="3" id="KW-1185">Reference proteome</keyword>
<feature type="signal peptide" evidence="1">
    <location>
        <begin position="1"/>
        <end position="23"/>
    </location>
</feature>
<reference evidence="2 3" key="1">
    <citation type="submission" date="2019-04" db="EMBL/GenBank/DDBJ databases">
        <title>Draft genome sequence of Robertkochia marina CC-AMO-30D.</title>
        <authorList>
            <person name="Hameed A."/>
            <person name="Lin S.-Y."/>
            <person name="Shahina M."/>
            <person name="Lai W.-A."/>
            <person name="Young C.-C."/>
        </authorList>
    </citation>
    <scope>NUCLEOTIDE SEQUENCE [LARGE SCALE GENOMIC DNA]</scope>
    <source>
        <strain evidence="2 3">CC-AMO-30D</strain>
    </source>
</reference>
<comment type="caution">
    <text evidence="2">The sequence shown here is derived from an EMBL/GenBank/DDBJ whole genome shotgun (WGS) entry which is preliminary data.</text>
</comment>
<dbReference type="AlphaFoldDB" id="A0A4S3LZJ3"/>
<sequence length="102" mass="11343">MYVKKAHSILAVIFLTAFLSAQFAVYHTFSHDSDSIETCKVCDEAITFGDTPVLLFDGAPLEELIVLPPIQKVSNNSYQAPLTDSDYQEYIYSRPPPSVLQA</sequence>
<dbReference type="RefSeq" id="WP_136335755.1">
    <property type="nucleotide sequence ID" value="NZ_QXMP01000005.1"/>
</dbReference>
<dbReference type="OrthoDB" id="1452502at2"/>
<organism evidence="2 3">
    <name type="scientific">Robertkochia marina</name>
    <dbReference type="NCBI Taxonomy" id="1227945"/>
    <lineage>
        <taxon>Bacteria</taxon>
        <taxon>Pseudomonadati</taxon>
        <taxon>Bacteroidota</taxon>
        <taxon>Flavobacteriia</taxon>
        <taxon>Flavobacteriales</taxon>
        <taxon>Flavobacteriaceae</taxon>
        <taxon>Robertkochia</taxon>
    </lineage>
</organism>
<evidence type="ECO:0000313" key="3">
    <source>
        <dbReference type="Proteomes" id="UP000305939"/>
    </source>
</evidence>
<accession>A0A4S3LZJ3</accession>
<dbReference type="Proteomes" id="UP000305939">
    <property type="component" value="Unassembled WGS sequence"/>
</dbReference>
<feature type="chain" id="PRO_5020955398" evidence="1">
    <location>
        <begin position="24"/>
        <end position="102"/>
    </location>
</feature>
<proteinExistence type="predicted"/>
<evidence type="ECO:0000313" key="2">
    <source>
        <dbReference type="EMBL" id="THD67550.1"/>
    </source>
</evidence>